<evidence type="ECO:0008006" key="3">
    <source>
        <dbReference type="Google" id="ProtNLM"/>
    </source>
</evidence>
<dbReference type="EMBL" id="CP032489">
    <property type="protein sequence ID" value="AYD49228.1"/>
    <property type="molecule type" value="Genomic_DNA"/>
</dbReference>
<proteinExistence type="predicted"/>
<dbReference type="Gene3D" id="3.30.160.150">
    <property type="entry name" value="Lipoprotein like domain"/>
    <property type="match status" value="1"/>
</dbReference>
<reference evidence="1 2" key="1">
    <citation type="submission" date="2018-09" db="EMBL/GenBank/DDBJ databases">
        <title>Arachidicoccus sp. nov., a bacterium isolated from soil.</title>
        <authorList>
            <person name="Weon H.-Y."/>
            <person name="Kwon S.-W."/>
            <person name="Lee S.A."/>
        </authorList>
    </citation>
    <scope>NUCLEOTIDE SEQUENCE [LARGE SCALE GENOMIC DNA]</scope>
    <source>
        <strain evidence="1 2">KIS59-12</strain>
    </source>
</reference>
<dbReference type="OrthoDB" id="9790776at2"/>
<sequence>MSFSSCGIYTFHDVSVPDGVKTVKIGFIENKATYVNPRLSSQLTDAFVQLVANQTKLNRKDDNDADYVINSTITSYSVSTSGISGNQASQNRLTVSVHMQLIDNFKKDTKQFDVSSDFDFAASLSLQEAENKLMPDILKNLSEAMFNKIFSNW</sequence>
<protein>
    <recommendedName>
        <fullName evidence="3">LptE family protein</fullName>
    </recommendedName>
</protein>
<dbReference type="Proteomes" id="UP000266118">
    <property type="component" value="Chromosome"/>
</dbReference>
<dbReference type="GO" id="GO:0043165">
    <property type="term" value="P:Gram-negative-bacterium-type cell outer membrane assembly"/>
    <property type="evidence" value="ECO:0007669"/>
    <property type="project" value="InterPro"/>
</dbReference>
<keyword evidence="2" id="KW-1185">Reference proteome</keyword>
<organism evidence="1 2">
    <name type="scientific">Arachidicoccus soli</name>
    <dbReference type="NCBI Taxonomy" id="2341117"/>
    <lineage>
        <taxon>Bacteria</taxon>
        <taxon>Pseudomonadati</taxon>
        <taxon>Bacteroidota</taxon>
        <taxon>Chitinophagia</taxon>
        <taxon>Chitinophagales</taxon>
        <taxon>Chitinophagaceae</taxon>
        <taxon>Arachidicoccus</taxon>
    </lineage>
</organism>
<accession>A0A386HTC8</accession>
<dbReference type="InterPro" id="IPR007485">
    <property type="entry name" value="LPS_assembly_LptE"/>
</dbReference>
<evidence type="ECO:0000313" key="1">
    <source>
        <dbReference type="EMBL" id="AYD49228.1"/>
    </source>
</evidence>
<evidence type="ECO:0000313" key="2">
    <source>
        <dbReference type="Proteomes" id="UP000266118"/>
    </source>
</evidence>
<dbReference type="Pfam" id="PF04390">
    <property type="entry name" value="LptE"/>
    <property type="match status" value="1"/>
</dbReference>
<gene>
    <name evidence="1" type="ORF">D6B99_00755</name>
</gene>
<name>A0A386HTC8_9BACT</name>
<dbReference type="KEGG" id="ark:D6B99_00755"/>
<dbReference type="GO" id="GO:0019867">
    <property type="term" value="C:outer membrane"/>
    <property type="evidence" value="ECO:0007669"/>
    <property type="project" value="InterPro"/>
</dbReference>
<dbReference type="AlphaFoldDB" id="A0A386HTC8"/>